<organism evidence="2 3">
    <name type="scientific">Bacillus inaquosorum</name>
    <dbReference type="NCBI Taxonomy" id="483913"/>
    <lineage>
        <taxon>Bacteria</taxon>
        <taxon>Bacillati</taxon>
        <taxon>Bacillota</taxon>
        <taxon>Bacilli</taxon>
        <taxon>Bacillales</taxon>
        <taxon>Bacillaceae</taxon>
        <taxon>Bacillus</taxon>
    </lineage>
</organism>
<reference evidence="2" key="1">
    <citation type="submission" date="2022-02" db="EMBL/GenBank/DDBJ databases">
        <title>Crop Bioprotection Bacillus Genome Sequencing.</title>
        <authorList>
            <person name="Dunlap C."/>
        </authorList>
    </citation>
    <scope>NUCLEOTIDE SEQUENCE</scope>
    <source>
        <strain evidence="2">T20C13</strain>
    </source>
</reference>
<proteinExistence type="inferred from homology"/>
<dbReference type="Proteomes" id="UP001066278">
    <property type="component" value="Unassembled WGS sequence"/>
</dbReference>
<dbReference type="EMBL" id="JALAXJ010000001">
    <property type="protein sequence ID" value="MCY9228120.1"/>
    <property type="molecule type" value="Genomic_DNA"/>
</dbReference>
<name>A0A9Q4EPL7_9BACI</name>
<dbReference type="AlphaFoldDB" id="A0A9Q4EPL7"/>
<dbReference type="SFLD" id="SFLDS00005">
    <property type="entry name" value="Isoprenoid_Synthase_Type_I"/>
    <property type="match status" value="1"/>
</dbReference>
<dbReference type="GO" id="GO:0008299">
    <property type="term" value="P:isoprenoid biosynthetic process"/>
    <property type="evidence" value="ECO:0007669"/>
    <property type="project" value="InterPro"/>
</dbReference>
<evidence type="ECO:0000313" key="3">
    <source>
        <dbReference type="Proteomes" id="UP001066278"/>
    </source>
</evidence>
<comment type="similarity">
    <text evidence="1">Belongs to the FPP/GGPP synthase family.</text>
</comment>
<dbReference type="Gene3D" id="1.10.600.10">
    <property type="entry name" value="Farnesyl Diphosphate Synthase"/>
    <property type="match status" value="1"/>
</dbReference>
<dbReference type="GO" id="GO:0004659">
    <property type="term" value="F:prenyltransferase activity"/>
    <property type="evidence" value="ECO:0007669"/>
    <property type="project" value="InterPro"/>
</dbReference>
<evidence type="ECO:0000256" key="1">
    <source>
        <dbReference type="RuleBase" id="RU004466"/>
    </source>
</evidence>
<comment type="caution">
    <text evidence="2">The sequence shown here is derived from an EMBL/GenBank/DDBJ whole genome shotgun (WGS) entry which is preliminary data.</text>
</comment>
<dbReference type="SUPFAM" id="SSF48576">
    <property type="entry name" value="Terpenoid synthases"/>
    <property type="match status" value="1"/>
</dbReference>
<dbReference type="SFLD" id="SFLDG01211">
    <property type="entry name" value="Competence_Regulatory_Protein"/>
    <property type="match status" value="1"/>
</dbReference>
<protein>
    <submittedName>
        <fullName evidence="2">Polyprenyl synthetase family protein</fullName>
    </submittedName>
</protein>
<accession>A0A9Q4EPL7</accession>
<dbReference type="RefSeq" id="WP_133486199.1">
    <property type="nucleotide sequence ID" value="NZ_JALAJJ010000002.1"/>
</dbReference>
<dbReference type="Pfam" id="PF00348">
    <property type="entry name" value="polyprenyl_synt"/>
    <property type="match status" value="1"/>
</dbReference>
<dbReference type="InterPro" id="IPR000092">
    <property type="entry name" value="Polyprenyl_synt"/>
</dbReference>
<evidence type="ECO:0000313" key="2">
    <source>
        <dbReference type="EMBL" id="MCY9228120.1"/>
    </source>
</evidence>
<sequence length="288" mass="32944">MKEIVKQNIFEDDLLKLLILFIESRNFFPFAESAFLHYCVFGGKEFEIAIELGAGIEIITLSSDILDDIQDNDNLTEPWMKIDQSVALSTVFSLYTVGLQSLKAVDPNSDIVNCIIKYCLDAMQGQHRDIINKPQTEEECLEAMKLKCGSLFALANVSGTMLATGTYNKVVESYSYSKGIFEQIYGDYSALFNPNRSDILKDKHTLVNLYLKRLFNKDSEELLEIFKNKSFFNELLSKKEFKGKLKNAGVTQYASVLHKIYKKKCENDIEKLNLDKHKIELVKKQLLN</sequence>
<keyword evidence="1" id="KW-0808">Transferase</keyword>
<dbReference type="CDD" id="cd00867">
    <property type="entry name" value="Trans_IPPS"/>
    <property type="match status" value="1"/>
</dbReference>
<dbReference type="InterPro" id="IPR008949">
    <property type="entry name" value="Isoprenoid_synthase_dom_sf"/>
</dbReference>
<gene>
    <name evidence="2" type="ORF">MOE99_01745</name>
</gene>
<dbReference type="InterPro" id="IPR033965">
    <property type="entry name" value="ComQ"/>
</dbReference>